<gene>
    <name evidence="1" type="ORF">Goslar_00243</name>
</gene>
<keyword evidence="2" id="KW-1185">Reference proteome</keyword>
<organism evidence="1 2">
    <name type="scientific">Escherichia phage vB_EcoM_Goslar</name>
    <dbReference type="NCBI Taxonomy" id="2502409"/>
    <lineage>
        <taxon>Viruses</taxon>
        <taxon>Duplodnaviria</taxon>
        <taxon>Heunggongvirae</taxon>
        <taxon>Uroviricota</taxon>
        <taxon>Caudoviricetes</taxon>
        <taxon>Chimalliviridae</taxon>
        <taxon>Goslarvirus</taxon>
        <taxon>Goslarvirus goslar</taxon>
    </lineage>
</organism>
<name>A0A482GEP7_BPGOS</name>
<organismHost>
    <name type="scientific">Escherichia coli</name>
    <dbReference type="NCBI Taxonomy" id="562"/>
</organismHost>
<dbReference type="EMBL" id="MK327938">
    <property type="protein sequence ID" value="QBO64034.1"/>
    <property type="molecule type" value="Genomic_DNA"/>
</dbReference>
<protein>
    <recommendedName>
        <fullName evidence="3">UvsX protein</fullName>
    </recommendedName>
</protein>
<reference evidence="1 2" key="1">
    <citation type="submission" date="2018-12" db="EMBL/GenBank/DDBJ databases">
        <title>Still something new to discover - new insights into E. coli phage diversity and taxonomy.</title>
        <authorList>
            <person name="Korf I.H.E."/>
            <person name="Adriaennsens E."/>
            <person name="Dreiseikelmann B."/>
            <person name="Kropinski A."/>
            <person name="Nimtz M."/>
            <person name="Meier-Kolthoff J.P."/>
            <person name="Rohde M."/>
            <person name="van Raaij M."/>
            <person name="Wittmann J."/>
        </authorList>
    </citation>
    <scope>NUCLEOTIDE SEQUENCE [LARGE SCALE GENOMIC DNA]</scope>
</reference>
<proteinExistence type="predicted"/>
<sequence>MNLNKYLSPGEEMRFNLNIGCLMDIPTSGGRYYVGKHGESICNGGMMLVEGAGARGNMNKTTFIMFRLLRVIDRYANSNSSVYDTEMSLTTTRILTLAMNMSNIAGVDLFEEERVFITDAVQMSGNIWFDAIKKFRDDKVKDKSQRKAVPFINKHGENYTWWLPTVVLIDSFSGLPIDAVDALFDKETAGGAKLNAEAMRSAAAKSQILSQMPVLTASAGIYITMTAHLGDGVNVGGMPGQQPVRKLKGFKGDEKFKNVPERFTFYTNNLWKIDKLTILQNADKRVLYPRGPGDNLIGDTDLQLIQVFNMRAKNGPTGLPFPIVVSQSEGVKPSLTEYHYLRDKDWMRGWGMHASGGKSADGASTVYLDIYPDVALQRTTIRSLCEEDEYLQRALEITSELCQMHNLWRQEVYENPQLYCTPQELYDDLKAKGFDWDVLLNTRGYWTYLDDPNPLPFLSTMDLLRMRTGEYFPYWMDEKTKQPKNPVPALNRPSKK</sequence>
<evidence type="ECO:0000313" key="2">
    <source>
        <dbReference type="Proteomes" id="UP000294673"/>
    </source>
</evidence>
<dbReference type="Proteomes" id="UP000294673">
    <property type="component" value="Segment"/>
</dbReference>
<evidence type="ECO:0000313" key="1">
    <source>
        <dbReference type="EMBL" id="QBO64034.1"/>
    </source>
</evidence>
<evidence type="ECO:0008006" key="3">
    <source>
        <dbReference type="Google" id="ProtNLM"/>
    </source>
</evidence>
<accession>A0A482GEP7</accession>